<feature type="compositionally biased region" description="Polar residues" evidence="1">
    <location>
        <begin position="553"/>
        <end position="563"/>
    </location>
</feature>
<dbReference type="EMBL" id="CACVBS010000028">
    <property type="protein sequence ID" value="CAA7259748.1"/>
    <property type="molecule type" value="Genomic_DNA"/>
</dbReference>
<feature type="compositionally biased region" description="Polar residues" evidence="1">
    <location>
        <begin position="530"/>
        <end position="539"/>
    </location>
</feature>
<feature type="compositionally biased region" description="Polar residues" evidence="1">
    <location>
        <begin position="816"/>
        <end position="826"/>
    </location>
</feature>
<evidence type="ECO:0000256" key="1">
    <source>
        <dbReference type="SAM" id="MobiDB-lite"/>
    </source>
</evidence>
<proteinExistence type="predicted"/>
<feature type="compositionally biased region" description="Low complexity" evidence="1">
    <location>
        <begin position="230"/>
        <end position="240"/>
    </location>
</feature>
<dbReference type="Proteomes" id="UP000467700">
    <property type="component" value="Unassembled WGS sequence"/>
</dbReference>
<feature type="region of interest" description="Disordered" evidence="1">
    <location>
        <begin position="49"/>
        <end position="94"/>
    </location>
</feature>
<feature type="region of interest" description="Disordered" evidence="1">
    <location>
        <begin position="463"/>
        <end position="496"/>
    </location>
</feature>
<feature type="compositionally biased region" description="Basic residues" evidence="1">
    <location>
        <begin position="650"/>
        <end position="661"/>
    </location>
</feature>
<feature type="compositionally biased region" description="Basic and acidic residues" evidence="1">
    <location>
        <begin position="786"/>
        <end position="797"/>
    </location>
</feature>
<feature type="compositionally biased region" description="Basic and acidic residues" evidence="1">
    <location>
        <begin position="634"/>
        <end position="649"/>
    </location>
</feature>
<feature type="region of interest" description="Disordered" evidence="1">
    <location>
        <begin position="634"/>
        <end position="768"/>
    </location>
</feature>
<evidence type="ECO:0000313" key="3">
    <source>
        <dbReference type="Proteomes" id="UP000467700"/>
    </source>
</evidence>
<name>A0A8S0WVG8_CYCAE</name>
<sequence>MAPPAPFSRLQLAAALLEYDNDPDNPDAPYRSAQDSAIFAHLRRNPAARPELATRKSEYLTSDGGSIGGGESTVDVRRSRGSRGSIDALRNPFGGDIYSDTGHYEEDDESQEDLEVDLASWGLDAFMPKDKGSKSAKARGKQPAVSSTRTRYASTSHDSTAPIPRCGIVTTKSMSVGGQMDFDTERLQEDRRRSFGSPLDLVGIEATDIPFAHRRMTSQASLAPSQAAMVPFPSGSVRSPSPRPEHALDARSVAHGRTYSTPSMTSRFLPDGMDETGPRQRITSIGTMDNLEPAEDNPFAIKRPAHTSRFDPKSAPRARSYSNASLGSRMVLESDGASVMTGNPYARERRLSTLELLRPKVLVMPSPLQPVSTNVAPEPTRRAREGFELTTDGPPLPPGARSSRRLSTSISVFDSGGENVPVASNSFTPNPLLDLTPSQKLFRNTLVVGGLSSATDIPRATQDGEQAQLDPSGADEVPATPAVGEVVGNPSRPAGKLYGKSLIDDLENRKAQMRSKQRVFTGDQRPSMMARSQQRSSTLIDPVSLQIRPPAQRMSSYGSQNAEQGLEKRKSLGRRGSLNAKPLLNFDDENKGKAPQLSPNPQRLPTNPSVFGVDTLWEREMAKLKEMQAIEAIEKEEQRKAEAEAERKRAEKRNKRKKKGKGKENSLEQVETPPKEDLNVAVAPPILPDIQRATRRTPPKLSDSDVSSGSDDETPTHQRAPDAPAWHDSSDEEGGAPRRTTGVGPRNSNHGRKAALPRDDHDSEEDVPLSATIYKAVVRASLSPPRHLEDSDSDDRPLSQVVRSKASLSPIPPTFSKLTLNNLENTPDSDDDQPLGLRASRVPSGLSNTGNDDDMPLAFHPEQQRRTQYQMFAQQQQQQQQQMLMQAQMQSNMMMSASMMGPNYFAPTMINPMAMMQPQVPMPIPSPPPMVDPAKFGSVDRWRRGVAVEGENP</sequence>
<accession>A0A8S0WVG8</accession>
<reference evidence="2 3" key="1">
    <citation type="submission" date="2020-01" db="EMBL/GenBank/DDBJ databases">
        <authorList>
            <person name="Gupta K D."/>
        </authorList>
    </citation>
    <scope>NUCLEOTIDE SEQUENCE [LARGE SCALE GENOMIC DNA]</scope>
</reference>
<comment type="caution">
    <text evidence="2">The sequence shown here is derived from an EMBL/GenBank/DDBJ whole genome shotgun (WGS) entry which is preliminary data.</text>
</comment>
<gene>
    <name evidence="2" type="ORF">AAE3_LOCUS2411</name>
</gene>
<evidence type="ECO:0000313" key="2">
    <source>
        <dbReference type="EMBL" id="CAA7259748.1"/>
    </source>
</evidence>
<feature type="region of interest" description="Disordered" evidence="1">
    <location>
        <begin position="129"/>
        <end position="165"/>
    </location>
</feature>
<dbReference type="OrthoDB" id="2564267at2759"/>
<keyword evidence="3" id="KW-1185">Reference proteome</keyword>
<protein>
    <submittedName>
        <fullName evidence="2">Uncharacterized protein</fullName>
    </submittedName>
</protein>
<feature type="region of interest" description="Disordered" evidence="1">
    <location>
        <begin position="218"/>
        <end position="322"/>
    </location>
</feature>
<feature type="compositionally biased region" description="Polar residues" evidence="1">
    <location>
        <begin position="144"/>
        <end position="159"/>
    </location>
</feature>
<feature type="compositionally biased region" description="Polar residues" evidence="1">
    <location>
        <begin position="597"/>
        <end position="609"/>
    </location>
</feature>
<feature type="region of interest" description="Disordered" evidence="1">
    <location>
        <begin position="510"/>
        <end position="611"/>
    </location>
</feature>
<organism evidence="2 3">
    <name type="scientific">Cyclocybe aegerita</name>
    <name type="common">Black poplar mushroom</name>
    <name type="synonym">Agrocybe aegerita</name>
    <dbReference type="NCBI Taxonomy" id="1973307"/>
    <lineage>
        <taxon>Eukaryota</taxon>
        <taxon>Fungi</taxon>
        <taxon>Dikarya</taxon>
        <taxon>Basidiomycota</taxon>
        <taxon>Agaricomycotina</taxon>
        <taxon>Agaricomycetes</taxon>
        <taxon>Agaricomycetidae</taxon>
        <taxon>Agaricales</taxon>
        <taxon>Agaricineae</taxon>
        <taxon>Bolbitiaceae</taxon>
        <taxon>Cyclocybe</taxon>
    </lineage>
</organism>
<feature type="region of interest" description="Disordered" evidence="1">
    <location>
        <begin position="782"/>
        <end position="855"/>
    </location>
</feature>
<dbReference type="AlphaFoldDB" id="A0A8S0WVG8"/>